<dbReference type="Proteomes" id="UP000598032">
    <property type="component" value="Unassembled WGS sequence"/>
</dbReference>
<evidence type="ECO:0000313" key="2">
    <source>
        <dbReference type="Proteomes" id="UP000598032"/>
    </source>
</evidence>
<protein>
    <submittedName>
        <fullName evidence="1">Uncharacterized protein</fullName>
    </submittedName>
</protein>
<gene>
    <name evidence="1" type="ORF">LMG28140_04099</name>
</gene>
<comment type="caution">
    <text evidence="1">The sequence shown here is derived from an EMBL/GenBank/DDBJ whole genome shotgun (WGS) entry which is preliminary data.</text>
</comment>
<proteinExistence type="predicted"/>
<name>A0ABM8NUY3_9BURK</name>
<evidence type="ECO:0000313" key="1">
    <source>
        <dbReference type="EMBL" id="CAD6544686.1"/>
    </source>
</evidence>
<accession>A0ABM8NUY3</accession>
<dbReference type="RefSeq" id="WP_201644071.1">
    <property type="nucleotide sequence ID" value="NZ_CAJHCP010000008.1"/>
</dbReference>
<keyword evidence="2" id="KW-1185">Reference proteome</keyword>
<organism evidence="1 2">
    <name type="scientific">Paraburkholderia metrosideri</name>
    <dbReference type="NCBI Taxonomy" id="580937"/>
    <lineage>
        <taxon>Bacteria</taxon>
        <taxon>Pseudomonadati</taxon>
        <taxon>Pseudomonadota</taxon>
        <taxon>Betaproteobacteria</taxon>
        <taxon>Burkholderiales</taxon>
        <taxon>Burkholderiaceae</taxon>
        <taxon>Paraburkholderia</taxon>
    </lineage>
</organism>
<dbReference type="EMBL" id="CAJHCP010000008">
    <property type="protein sequence ID" value="CAD6544686.1"/>
    <property type="molecule type" value="Genomic_DNA"/>
</dbReference>
<sequence>MGNERRNATDGDGASRRIDVDLNIVPLDPAQTAALSTNALQIEAKGRKLSKQRR</sequence>
<reference evidence="1 2" key="1">
    <citation type="submission" date="2020-10" db="EMBL/GenBank/DDBJ databases">
        <authorList>
            <person name="Peeters C."/>
        </authorList>
    </citation>
    <scope>NUCLEOTIDE SEQUENCE [LARGE SCALE GENOMIC DNA]</scope>
    <source>
        <strain evidence="1 2">LMG 28140</strain>
    </source>
</reference>